<protein>
    <submittedName>
        <fullName evidence="2">Uncharacterized protein</fullName>
    </submittedName>
</protein>
<feature type="compositionally biased region" description="Polar residues" evidence="1">
    <location>
        <begin position="32"/>
        <end position="42"/>
    </location>
</feature>
<keyword evidence="3" id="KW-1185">Reference proteome</keyword>
<organism evidence="2 3">
    <name type="scientific">Portunus trituberculatus</name>
    <name type="common">Swimming crab</name>
    <name type="synonym">Neptunus trituberculatus</name>
    <dbReference type="NCBI Taxonomy" id="210409"/>
    <lineage>
        <taxon>Eukaryota</taxon>
        <taxon>Metazoa</taxon>
        <taxon>Ecdysozoa</taxon>
        <taxon>Arthropoda</taxon>
        <taxon>Crustacea</taxon>
        <taxon>Multicrustacea</taxon>
        <taxon>Malacostraca</taxon>
        <taxon>Eumalacostraca</taxon>
        <taxon>Eucarida</taxon>
        <taxon>Decapoda</taxon>
        <taxon>Pleocyemata</taxon>
        <taxon>Brachyura</taxon>
        <taxon>Eubrachyura</taxon>
        <taxon>Portunoidea</taxon>
        <taxon>Portunidae</taxon>
        <taxon>Portuninae</taxon>
        <taxon>Portunus</taxon>
    </lineage>
</organism>
<evidence type="ECO:0000313" key="2">
    <source>
        <dbReference type="EMBL" id="MPC87601.1"/>
    </source>
</evidence>
<evidence type="ECO:0000256" key="1">
    <source>
        <dbReference type="SAM" id="MobiDB-lite"/>
    </source>
</evidence>
<sequence length="104" mass="11858">MFRFATRSNRKRAEPYRLETNRRLPPGATGFAASSHTTSGTSRAPRERSAALYNTLEEPRRLDRPRLAHNINGTDGRDYPFGFYMEVIPRGVENIKPVKSSEFS</sequence>
<evidence type="ECO:0000313" key="3">
    <source>
        <dbReference type="Proteomes" id="UP000324222"/>
    </source>
</evidence>
<dbReference type="AlphaFoldDB" id="A0A5B7IQ07"/>
<gene>
    <name evidence="2" type="ORF">E2C01_082467</name>
</gene>
<name>A0A5B7IQ07_PORTR</name>
<proteinExistence type="predicted"/>
<feature type="region of interest" description="Disordered" evidence="1">
    <location>
        <begin position="1"/>
        <end position="48"/>
    </location>
</feature>
<comment type="caution">
    <text evidence="2">The sequence shown here is derived from an EMBL/GenBank/DDBJ whole genome shotgun (WGS) entry which is preliminary data.</text>
</comment>
<accession>A0A5B7IQ07</accession>
<dbReference type="EMBL" id="VSRR010074997">
    <property type="protein sequence ID" value="MPC87601.1"/>
    <property type="molecule type" value="Genomic_DNA"/>
</dbReference>
<dbReference type="Proteomes" id="UP000324222">
    <property type="component" value="Unassembled WGS sequence"/>
</dbReference>
<reference evidence="2 3" key="1">
    <citation type="submission" date="2019-05" db="EMBL/GenBank/DDBJ databases">
        <title>Another draft genome of Portunus trituberculatus and its Hox gene families provides insights of decapod evolution.</title>
        <authorList>
            <person name="Jeong J.-H."/>
            <person name="Song I."/>
            <person name="Kim S."/>
            <person name="Choi T."/>
            <person name="Kim D."/>
            <person name="Ryu S."/>
            <person name="Kim W."/>
        </authorList>
    </citation>
    <scope>NUCLEOTIDE SEQUENCE [LARGE SCALE GENOMIC DNA]</scope>
    <source>
        <tissue evidence="2">Muscle</tissue>
    </source>
</reference>
<feature type="compositionally biased region" description="Basic and acidic residues" evidence="1">
    <location>
        <begin position="11"/>
        <end position="22"/>
    </location>
</feature>